<proteinExistence type="predicted"/>
<evidence type="ECO:0000313" key="2">
    <source>
        <dbReference type="EMBL" id="DAE25080.1"/>
    </source>
</evidence>
<keyword evidence="1" id="KW-0472">Membrane</keyword>
<keyword evidence="1" id="KW-1133">Transmembrane helix</keyword>
<dbReference type="EMBL" id="BK015792">
    <property type="protein sequence ID" value="DAE25080.1"/>
    <property type="molecule type" value="Genomic_DNA"/>
</dbReference>
<accession>A0A8S5R156</accession>
<evidence type="ECO:0000256" key="1">
    <source>
        <dbReference type="SAM" id="Phobius"/>
    </source>
</evidence>
<name>A0A8S5R156_9CAUD</name>
<keyword evidence="1" id="KW-0812">Transmembrane</keyword>
<reference evidence="2" key="1">
    <citation type="journal article" date="2021" name="Proc. Natl. Acad. Sci. U.S.A.">
        <title>A Catalog of Tens of Thousands of Viruses from Human Metagenomes Reveals Hidden Associations with Chronic Diseases.</title>
        <authorList>
            <person name="Tisza M.J."/>
            <person name="Buck C.B."/>
        </authorList>
    </citation>
    <scope>NUCLEOTIDE SEQUENCE</scope>
    <source>
        <strain evidence="2">Ct4Am4</strain>
    </source>
</reference>
<sequence>MINISFTMEFVVQFLLSATLSVGLVMLALGLKERLENAKWKKEHRTLWLRHYYETHPNQIMLCSDVIAMAKEGLQEVVFVEWSDDYDDYARPRLTEKGDIYFELLGEGKSAVFKAEDYNKAFRCWLRKPTEAERRETPWAGDSHE</sequence>
<protein>
    <submittedName>
        <fullName evidence="2">Uncharacterized protein</fullName>
    </submittedName>
</protein>
<feature type="transmembrane region" description="Helical" evidence="1">
    <location>
        <begin position="12"/>
        <end position="31"/>
    </location>
</feature>
<organism evidence="2">
    <name type="scientific">Siphoviridae sp. ct4Am4</name>
    <dbReference type="NCBI Taxonomy" id="2826287"/>
    <lineage>
        <taxon>Viruses</taxon>
        <taxon>Duplodnaviria</taxon>
        <taxon>Heunggongvirae</taxon>
        <taxon>Uroviricota</taxon>
        <taxon>Caudoviricetes</taxon>
    </lineage>
</organism>